<organism evidence="2 3">
    <name type="scientific">Paenibacillus puldeungensis</name>
    <dbReference type="NCBI Taxonomy" id="696536"/>
    <lineage>
        <taxon>Bacteria</taxon>
        <taxon>Bacillati</taxon>
        <taxon>Bacillota</taxon>
        <taxon>Bacilli</taxon>
        <taxon>Bacillales</taxon>
        <taxon>Paenibacillaceae</taxon>
        <taxon>Paenibacillus</taxon>
    </lineage>
</organism>
<dbReference type="Gene3D" id="2.120.10.30">
    <property type="entry name" value="TolB, C-terminal domain"/>
    <property type="match status" value="3"/>
</dbReference>
<proteinExistence type="predicted"/>
<accession>A0ABW3RS77</accession>
<dbReference type="EMBL" id="JBHTLM010000001">
    <property type="protein sequence ID" value="MFD1174791.1"/>
    <property type="molecule type" value="Genomic_DNA"/>
</dbReference>
<comment type="caution">
    <text evidence="2">The sequence shown here is derived from an EMBL/GenBank/DDBJ whole genome shotgun (WGS) entry which is preliminary data.</text>
</comment>
<keyword evidence="3" id="KW-1185">Reference proteome</keyword>
<dbReference type="Pfam" id="PF25021">
    <property type="entry name" value="TEN_NHL"/>
    <property type="match status" value="2"/>
</dbReference>
<dbReference type="SUPFAM" id="SSF101898">
    <property type="entry name" value="NHL repeat"/>
    <property type="match status" value="1"/>
</dbReference>
<name>A0ABW3RS77_9BACL</name>
<evidence type="ECO:0000313" key="2">
    <source>
        <dbReference type="EMBL" id="MFD1174791.1"/>
    </source>
</evidence>
<protein>
    <recommendedName>
        <fullName evidence="1">Teneurin NHL domain-containing protein</fullName>
    </recommendedName>
</protein>
<dbReference type="InterPro" id="IPR011042">
    <property type="entry name" value="6-blade_b-propeller_TolB-like"/>
</dbReference>
<dbReference type="RefSeq" id="WP_379315524.1">
    <property type="nucleotide sequence ID" value="NZ_JBHTLM010000001.1"/>
</dbReference>
<dbReference type="PANTHER" id="PTHR46388:SF2">
    <property type="entry name" value="NHL REPEAT-CONTAINING PROTEIN 2"/>
    <property type="match status" value="1"/>
</dbReference>
<feature type="domain" description="Teneurin NHL" evidence="1">
    <location>
        <begin position="137"/>
        <end position="187"/>
    </location>
</feature>
<reference evidence="3" key="1">
    <citation type="journal article" date="2019" name="Int. J. Syst. Evol. Microbiol.">
        <title>The Global Catalogue of Microorganisms (GCM) 10K type strain sequencing project: providing services to taxonomists for standard genome sequencing and annotation.</title>
        <authorList>
            <consortium name="The Broad Institute Genomics Platform"/>
            <consortium name="The Broad Institute Genome Sequencing Center for Infectious Disease"/>
            <person name="Wu L."/>
            <person name="Ma J."/>
        </authorList>
    </citation>
    <scope>NUCLEOTIDE SEQUENCE [LARGE SCALE GENOMIC DNA]</scope>
    <source>
        <strain evidence="3">CCUG 59189</strain>
    </source>
</reference>
<feature type="domain" description="Teneurin NHL" evidence="1">
    <location>
        <begin position="76"/>
        <end position="131"/>
    </location>
</feature>
<sequence>MNKSEWLKGIVHTFIGIGRPGYSGDGGIAQEALINGPAGVAIDSNNDVYVAEIFNNVVRKIDTRTNIVTTIAGCGDKGFSGDGGPAVKARLNGPEGVFVDLYGNIYIADTWNQRIRKIDSKTRIIKTIAGNGEAGFSGDFGNACDASLNCPSGVVSDSIGNVYFNDYKNERIRKIDINGIISTFAGTGEPGFTGDGGPANQAKINDVYGLAIDKHDNLYFVDSLNFAIRKINILSEIINTVCGKGKPGEIVEYECIDRCYLGGNAHPKGTVGGDVPHGLDVSNEGYIFIADTGVNRLRIVDPFENQVYTIAGIGKCGYSGDEGIALEAKINIHGVRVDLESNIYFVDFHHHVVRKITFK</sequence>
<evidence type="ECO:0000259" key="1">
    <source>
        <dbReference type="Pfam" id="PF25021"/>
    </source>
</evidence>
<gene>
    <name evidence="2" type="ORF">ACFQ3W_00510</name>
</gene>
<dbReference type="PANTHER" id="PTHR46388">
    <property type="entry name" value="NHL REPEAT-CONTAINING PROTEIN 2"/>
    <property type="match status" value="1"/>
</dbReference>
<dbReference type="InterPro" id="IPR056822">
    <property type="entry name" value="TEN_NHL"/>
</dbReference>
<dbReference type="Proteomes" id="UP001597262">
    <property type="component" value="Unassembled WGS sequence"/>
</dbReference>
<evidence type="ECO:0000313" key="3">
    <source>
        <dbReference type="Proteomes" id="UP001597262"/>
    </source>
</evidence>